<evidence type="ECO:0000313" key="3">
    <source>
        <dbReference type="Proteomes" id="UP000694422"/>
    </source>
</evidence>
<protein>
    <recommendedName>
        <fullName evidence="1">Glyceraldehyde 3-phosphate dehydrogenase catalytic domain-containing protein</fullName>
    </recommendedName>
</protein>
<dbReference type="SUPFAM" id="SSF55347">
    <property type="entry name" value="Glyceraldehyde-3-phosphate dehydrogenase-like, C-terminal domain"/>
    <property type="match status" value="1"/>
</dbReference>
<evidence type="ECO:0000313" key="2">
    <source>
        <dbReference type="Ensembl" id="ENSSDAP00000008782.1"/>
    </source>
</evidence>
<dbReference type="Pfam" id="PF02800">
    <property type="entry name" value="Gp_dh_C"/>
    <property type="match status" value="1"/>
</dbReference>
<keyword evidence="3" id="KW-1185">Reference proteome</keyword>
<accession>A0A8C9PJZ5</accession>
<reference evidence="2" key="2">
    <citation type="submission" date="2025-09" db="UniProtKB">
        <authorList>
            <consortium name="Ensembl"/>
        </authorList>
    </citation>
    <scope>IDENTIFICATION</scope>
</reference>
<dbReference type="AlphaFoldDB" id="A0A8C9PJZ5"/>
<feature type="domain" description="Glyceraldehyde 3-phosphate dehydrogenase catalytic" evidence="1">
    <location>
        <begin position="23"/>
        <end position="50"/>
    </location>
</feature>
<dbReference type="GO" id="GO:0016620">
    <property type="term" value="F:oxidoreductase activity, acting on the aldehyde or oxo group of donors, NAD or NADP as acceptor"/>
    <property type="evidence" value="ECO:0007669"/>
    <property type="project" value="InterPro"/>
</dbReference>
<reference evidence="2" key="1">
    <citation type="submission" date="2025-08" db="UniProtKB">
        <authorList>
            <consortium name="Ensembl"/>
        </authorList>
    </citation>
    <scope>IDENTIFICATION</scope>
</reference>
<organism evidence="2 3">
    <name type="scientific">Spermophilus dauricus</name>
    <name type="common">Daurian ground squirrel</name>
    <dbReference type="NCBI Taxonomy" id="99837"/>
    <lineage>
        <taxon>Eukaryota</taxon>
        <taxon>Metazoa</taxon>
        <taxon>Chordata</taxon>
        <taxon>Craniata</taxon>
        <taxon>Vertebrata</taxon>
        <taxon>Euteleostomi</taxon>
        <taxon>Mammalia</taxon>
        <taxon>Eutheria</taxon>
        <taxon>Euarchontoglires</taxon>
        <taxon>Glires</taxon>
        <taxon>Rodentia</taxon>
        <taxon>Sciuromorpha</taxon>
        <taxon>Sciuridae</taxon>
        <taxon>Xerinae</taxon>
        <taxon>Marmotini</taxon>
        <taxon>Spermophilus</taxon>
    </lineage>
</organism>
<proteinExistence type="predicted"/>
<evidence type="ECO:0000259" key="1">
    <source>
        <dbReference type="Pfam" id="PF02800"/>
    </source>
</evidence>
<dbReference type="Ensembl" id="ENSSDAT00000009982.1">
    <property type="protein sequence ID" value="ENSSDAP00000008782.1"/>
    <property type="gene ID" value="ENSSDAG00000008014.1"/>
</dbReference>
<name>A0A8C9PJZ5_SPEDA</name>
<dbReference type="Proteomes" id="UP000694422">
    <property type="component" value="Unplaced"/>
</dbReference>
<sequence length="100" mass="10951">MRGGHTVSQSTLLVTNLVPQDLPLAKVIHDYFGIVEGLITTVHAITVTQMAPLRNCDGLGLPRVSSLHPLVLPRLWARSCLNQMGSSLAWLPMCPPPMWI</sequence>
<dbReference type="Gene3D" id="3.30.360.10">
    <property type="entry name" value="Dihydrodipicolinate Reductase, domain 2"/>
    <property type="match status" value="1"/>
</dbReference>
<dbReference type="InterPro" id="IPR020829">
    <property type="entry name" value="GlycerAld_3-P_DH_cat"/>
</dbReference>